<dbReference type="STRING" id="6265.A0A0B2W3M7"/>
<reference evidence="5 6" key="1">
    <citation type="submission" date="2014-11" db="EMBL/GenBank/DDBJ databases">
        <title>Genetic blueprint of the zoonotic pathogen Toxocara canis.</title>
        <authorList>
            <person name="Zhu X.-Q."/>
            <person name="Korhonen P.K."/>
            <person name="Cai H."/>
            <person name="Young N.D."/>
            <person name="Nejsum P."/>
            <person name="von Samson-Himmelstjerna G."/>
            <person name="Boag P.R."/>
            <person name="Tan P."/>
            <person name="Li Q."/>
            <person name="Min J."/>
            <person name="Yang Y."/>
            <person name="Wang X."/>
            <person name="Fang X."/>
            <person name="Hall R.S."/>
            <person name="Hofmann A."/>
            <person name="Sternberg P.W."/>
            <person name="Jex A.R."/>
            <person name="Gasser R.B."/>
        </authorList>
    </citation>
    <scope>NUCLEOTIDE SEQUENCE [LARGE SCALE GENOMIC DNA]</scope>
    <source>
        <strain evidence="5">PN_DK_2014</strain>
    </source>
</reference>
<evidence type="ECO:0000313" key="5">
    <source>
        <dbReference type="EMBL" id="KHN88598.1"/>
    </source>
</evidence>
<dbReference type="InterPro" id="IPR051247">
    <property type="entry name" value="RLC_Component"/>
</dbReference>
<feature type="region of interest" description="Disordered" evidence="3">
    <location>
        <begin position="267"/>
        <end position="287"/>
    </location>
</feature>
<feature type="compositionally biased region" description="Polar residues" evidence="3">
    <location>
        <begin position="272"/>
        <end position="281"/>
    </location>
</feature>
<dbReference type="GO" id="GO:0016442">
    <property type="term" value="C:RISC complex"/>
    <property type="evidence" value="ECO:0007669"/>
    <property type="project" value="TreeGrafter"/>
</dbReference>
<protein>
    <recommendedName>
        <fullName evidence="4">DRBM domain-containing protein</fullName>
    </recommendedName>
</protein>
<dbReference type="GO" id="GO:0070578">
    <property type="term" value="C:RISC-loading complex"/>
    <property type="evidence" value="ECO:0007669"/>
    <property type="project" value="TreeGrafter"/>
</dbReference>
<dbReference type="InterPro" id="IPR014720">
    <property type="entry name" value="dsRBD_dom"/>
</dbReference>
<dbReference type="GO" id="GO:0070920">
    <property type="term" value="P:regulation of regulatory ncRNA processing"/>
    <property type="evidence" value="ECO:0007669"/>
    <property type="project" value="TreeGrafter"/>
</dbReference>
<dbReference type="SMART" id="SM00358">
    <property type="entry name" value="DSRM"/>
    <property type="match status" value="2"/>
</dbReference>
<proteinExistence type="predicted"/>
<name>A0A0B2W3M7_TOXCA</name>
<dbReference type="SUPFAM" id="SSF54768">
    <property type="entry name" value="dsRNA-binding domain-like"/>
    <property type="match status" value="2"/>
</dbReference>
<keyword evidence="6" id="KW-1185">Reference proteome</keyword>
<dbReference type="GO" id="GO:0005737">
    <property type="term" value="C:cytoplasm"/>
    <property type="evidence" value="ECO:0007669"/>
    <property type="project" value="TreeGrafter"/>
</dbReference>
<dbReference type="PROSITE" id="PS50137">
    <property type="entry name" value="DS_RBD"/>
    <property type="match status" value="2"/>
</dbReference>
<dbReference type="GO" id="GO:0035197">
    <property type="term" value="F:siRNA binding"/>
    <property type="evidence" value="ECO:0007669"/>
    <property type="project" value="TreeGrafter"/>
</dbReference>
<dbReference type="GO" id="GO:0003725">
    <property type="term" value="F:double-stranded RNA binding"/>
    <property type="evidence" value="ECO:0007669"/>
    <property type="project" value="TreeGrafter"/>
</dbReference>
<accession>A0A0B2W3M7</accession>
<feature type="domain" description="DRBM" evidence="4">
    <location>
        <begin position="66"/>
        <end position="133"/>
    </location>
</feature>
<organism evidence="5 6">
    <name type="scientific">Toxocara canis</name>
    <name type="common">Canine roundworm</name>
    <dbReference type="NCBI Taxonomy" id="6265"/>
    <lineage>
        <taxon>Eukaryota</taxon>
        <taxon>Metazoa</taxon>
        <taxon>Ecdysozoa</taxon>
        <taxon>Nematoda</taxon>
        <taxon>Chromadorea</taxon>
        <taxon>Rhabditida</taxon>
        <taxon>Spirurina</taxon>
        <taxon>Ascaridomorpha</taxon>
        <taxon>Ascaridoidea</taxon>
        <taxon>Toxocaridae</taxon>
        <taxon>Toxocara</taxon>
    </lineage>
</organism>
<dbReference type="Proteomes" id="UP000031036">
    <property type="component" value="Unassembled WGS sequence"/>
</dbReference>
<dbReference type="EMBL" id="JPKZ01000202">
    <property type="protein sequence ID" value="KHN88598.1"/>
    <property type="molecule type" value="Genomic_DNA"/>
</dbReference>
<dbReference type="CDD" id="cd00048">
    <property type="entry name" value="DSRM_SF"/>
    <property type="match status" value="1"/>
</dbReference>
<keyword evidence="1 2" id="KW-0694">RNA-binding</keyword>
<dbReference type="PANTHER" id="PTHR46205:SF3">
    <property type="entry name" value="LOQUACIOUS, ISOFORM B"/>
    <property type="match status" value="1"/>
</dbReference>
<comment type="caution">
    <text evidence="5">The sequence shown here is derived from an EMBL/GenBank/DDBJ whole genome shotgun (WGS) entry which is preliminary data.</text>
</comment>
<dbReference type="Gene3D" id="3.30.160.20">
    <property type="match status" value="2"/>
</dbReference>
<evidence type="ECO:0000313" key="6">
    <source>
        <dbReference type="Proteomes" id="UP000031036"/>
    </source>
</evidence>
<dbReference type="GO" id="GO:0030422">
    <property type="term" value="P:siRNA processing"/>
    <property type="evidence" value="ECO:0007669"/>
    <property type="project" value="TreeGrafter"/>
</dbReference>
<dbReference type="Pfam" id="PF00035">
    <property type="entry name" value="dsrm"/>
    <property type="match status" value="2"/>
</dbReference>
<gene>
    <name evidence="5" type="ORF">Tcan_13138</name>
</gene>
<dbReference type="OrthoDB" id="10056847at2759"/>
<dbReference type="AlphaFoldDB" id="A0A0B2W3M7"/>
<evidence type="ECO:0000256" key="3">
    <source>
        <dbReference type="SAM" id="MobiDB-lite"/>
    </source>
</evidence>
<dbReference type="GO" id="GO:0005634">
    <property type="term" value="C:nucleus"/>
    <property type="evidence" value="ECO:0007669"/>
    <property type="project" value="TreeGrafter"/>
</dbReference>
<dbReference type="PANTHER" id="PTHR46205">
    <property type="entry name" value="LOQUACIOUS, ISOFORM B"/>
    <property type="match status" value="1"/>
</dbReference>
<evidence type="ECO:0000256" key="2">
    <source>
        <dbReference type="PROSITE-ProRule" id="PRU00266"/>
    </source>
</evidence>
<sequence>MSSNIYDFFTDVEVLKSREPEYFKCRSAVDVGDISDEEPLRVPCNGNVSRRLKEQQMQALPTVVKTFVSILDEGCKKYYDGAAPVYSSVDCPDRIDMFVVRCELRDMVASGRAKTKKAAKQLAAKEILLQIAEKGNFLEFALGKSKEAAVNYLNSLMPELSAPEEDAEGAATENWIGKINERCQRLKLRAAIYEVEDQGTATQHHFVATCTVCKLTTTGEGRTKKLAKMLAAQEMYKRLEESNDWTGNYKDELEATMQEKDQAVETLKTSENEGTPVVSMSESEDRPPEVITLTEMTKTEEKPSSSSALTIIREVLNAGANSEGAEAKLERIMNDENSVVESVFAKRELSFTVFTQPDVNGNLQCLLKVIGPNGEANVFGGTGRTEQASRDSAARAAFVYLDTFIHAVSKTEQPQ</sequence>
<feature type="domain" description="DRBM" evidence="4">
    <location>
        <begin position="174"/>
        <end position="241"/>
    </location>
</feature>
<dbReference type="OMA" id="SREPEYF"/>
<evidence type="ECO:0000256" key="1">
    <source>
        <dbReference type="ARBA" id="ARBA00022884"/>
    </source>
</evidence>
<evidence type="ECO:0000259" key="4">
    <source>
        <dbReference type="PROSITE" id="PS50137"/>
    </source>
</evidence>